<dbReference type="InterPro" id="IPR013320">
    <property type="entry name" value="ConA-like_dom_sf"/>
</dbReference>
<accession>A0ABM1VXI9</accession>
<gene>
    <name evidence="4" type="primary">LOC101852866</name>
</gene>
<dbReference type="GeneID" id="101852866"/>
<dbReference type="Proteomes" id="UP000694888">
    <property type="component" value="Unplaced"/>
</dbReference>
<reference evidence="4" key="1">
    <citation type="submission" date="2025-08" db="UniProtKB">
        <authorList>
            <consortium name="RefSeq"/>
        </authorList>
    </citation>
    <scope>IDENTIFICATION</scope>
</reference>
<evidence type="ECO:0000313" key="4">
    <source>
        <dbReference type="RefSeq" id="XP_035827132.1"/>
    </source>
</evidence>
<keyword evidence="3" id="KW-1185">Reference proteome</keyword>
<feature type="region of interest" description="Disordered" evidence="1">
    <location>
        <begin position="242"/>
        <end position="339"/>
    </location>
</feature>
<dbReference type="PANTHER" id="PTHR12245:SF11">
    <property type="entry name" value="PROTEIN GUSTAVUS"/>
    <property type="match status" value="1"/>
</dbReference>
<feature type="domain" description="B30.2/SPRY" evidence="2">
    <location>
        <begin position="3"/>
        <end position="200"/>
    </location>
</feature>
<dbReference type="RefSeq" id="XP_035827132.1">
    <property type="nucleotide sequence ID" value="XM_035971239.1"/>
</dbReference>
<protein>
    <submittedName>
        <fullName evidence="4">Uncharacterized protein LOC101852866</fullName>
    </submittedName>
</protein>
<organism evidence="3 4">
    <name type="scientific">Aplysia californica</name>
    <name type="common">California sea hare</name>
    <dbReference type="NCBI Taxonomy" id="6500"/>
    <lineage>
        <taxon>Eukaryota</taxon>
        <taxon>Metazoa</taxon>
        <taxon>Spiralia</taxon>
        <taxon>Lophotrochozoa</taxon>
        <taxon>Mollusca</taxon>
        <taxon>Gastropoda</taxon>
        <taxon>Heterobranchia</taxon>
        <taxon>Euthyneura</taxon>
        <taxon>Tectipleura</taxon>
        <taxon>Aplysiida</taxon>
        <taxon>Aplysioidea</taxon>
        <taxon>Aplysiidae</taxon>
        <taxon>Aplysia</taxon>
    </lineage>
</organism>
<dbReference type="InterPro" id="IPR050672">
    <property type="entry name" value="FBXO45-Fsn/SPSB_families"/>
</dbReference>
<evidence type="ECO:0000313" key="3">
    <source>
        <dbReference type="Proteomes" id="UP000694888"/>
    </source>
</evidence>
<feature type="compositionally biased region" description="Basic and acidic residues" evidence="1">
    <location>
        <begin position="292"/>
        <end position="312"/>
    </location>
</feature>
<dbReference type="PROSITE" id="PS50188">
    <property type="entry name" value="B302_SPRY"/>
    <property type="match status" value="1"/>
</dbReference>
<dbReference type="SUPFAM" id="SSF49899">
    <property type="entry name" value="Concanavalin A-like lectins/glucanases"/>
    <property type="match status" value="1"/>
</dbReference>
<dbReference type="PANTHER" id="PTHR12245">
    <property type="entry name" value="SPRY DOMAIN CONTAINING SOCS BOX PROTEIN"/>
    <property type="match status" value="1"/>
</dbReference>
<proteinExistence type="predicted"/>
<dbReference type="Pfam" id="PF00622">
    <property type="entry name" value="SPRY"/>
    <property type="match status" value="1"/>
</dbReference>
<dbReference type="InterPro" id="IPR043136">
    <property type="entry name" value="B30.2/SPRY_sf"/>
</dbReference>
<dbReference type="InterPro" id="IPR003877">
    <property type="entry name" value="SPRY_dom"/>
</dbReference>
<evidence type="ECO:0000256" key="1">
    <source>
        <dbReference type="SAM" id="MobiDB-lite"/>
    </source>
</evidence>
<dbReference type="InterPro" id="IPR001870">
    <property type="entry name" value="B30.2/SPRY"/>
</dbReference>
<evidence type="ECO:0000259" key="2">
    <source>
        <dbReference type="PROSITE" id="PS50188"/>
    </source>
</evidence>
<dbReference type="Gene3D" id="2.60.120.920">
    <property type="match status" value="1"/>
</dbReference>
<sequence length="339" mass="36694">MGVTASTSPKGMKEAVPMWIYTAQVSGDNSQDKFAAISPGMYQLGPNTVARQRTGHYDTDAAQWKKGFSSGKHVFEIVFPMAHRGTDACVGVGHLDAPLHAKGKGSLVGGNNKTWGINLRTRRALHNNSIARRYPQTQVYLPDKFYMYLDADSGVLQFGSDLEYYGTAHSVIPRTKPLYPMISATLTGATVTMVYRGEGDPSRVTVIATTPAGPPIQEPAPREDPPMYTDCYAVMPAPMREGTTMSKMTDGGPPPPPPTKVGNQQGGEGRASMLSLKEEKFEPELVVEPIPEEGKEVESKPEEAKKADDSKPEGQPPAEKTDAPAETKENSEESKQAEP</sequence>
<feature type="compositionally biased region" description="Basic and acidic residues" evidence="1">
    <location>
        <begin position="319"/>
        <end position="339"/>
    </location>
</feature>
<name>A0ABM1VXI9_APLCA</name>